<name>A0A6C0B078_9ZZZZ</name>
<organism evidence="3">
    <name type="scientific">viral metagenome</name>
    <dbReference type="NCBI Taxonomy" id="1070528"/>
    <lineage>
        <taxon>unclassified sequences</taxon>
        <taxon>metagenomes</taxon>
        <taxon>organismal metagenomes</taxon>
    </lineage>
</organism>
<dbReference type="SUPFAM" id="SSF57850">
    <property type="entry name" value="RING/U-box"/>
    <property type="match status" value="1"/>
</dbReference>
<feature type="domain" description="RING-type" evidence="2">
    <location>
        <begin position="64"/>
        <end position="120"/>
    </location>
</feature>
<accession>A0A6C0B078</accession>
<evidence type="ECO:0000259" key="2">
    <source>
        <dbReference type="PROSITE" id="PS50089"/>
    </source>
</evidence>
<sequence>MRKTSLRKASIKRKERLSTKRNSKYRKTRKIRKPRQMKYKKMHNQKRRLFRGGQAVGYNQGEGCTICFGENIITGPNTKCLWNCTPTEDTFCHRFCDECIVTWVTSSDRPLDQAECPACRAHIRANYIDTLRNLIIPDYLTTPAPNHVLVNQLNARIVGIGAIAPPIMAAPPLAPGQDVQDTVILIGIAMITIYALRSTPDILYRLLLALRAAMMRGELDIPPGVNIANTAGVIMLIYFLVSQGMQGGGEGADQSNIPSKETYYLEITGDMLSNPKLDVFAEVLKKYPDLQEKDILSLTINTGVEFTKQNESVVAKILSKQ</sequence>
<reference evidence="3" key="1">
    <citation type="journal article" date="2020" name="Nature">
        <title>Giant virus diversity and host interactions through global metagenomics.</title>
        <authorList>
            <person name="Schulz F."/>
            <person name="Roux S."/>
            <person name="Paez-Espino D."/>
            <person name="Jungbluth S."/>
            <person name="Walsh D.A."/>
            <person name="Denef V.J."/>
            <person name="McMahon K.D."/>
            <person name="Konstantinidis K.T."/>
            <person name="Eloe-Fadrosh E.A."/>
            <person name="Kyrpides N.C."/>
            <person name="Woyke T."/>
        </authorList>
    </citation>
    <scope>NUCLEOTIDE SEQUENCE</scope>
    <source>
        <strain evidence="3">GVMAG-M-3300009182-78</strain>
    </source>
</reference>
<dbReference type="InterPro" id="IPR013083">
    <property type="entry name" value="Znf_RING/FYVE/PHD"/>
</dbReference>
<proteinExistence type="predicted"/>
<dbReference type="EMBL" id="MN739043">
    <property type="protein sequence ID" value="QHS85476.1"/>
    <property type="molecule type" value="Genomic_DNA"/>
</dbReference>
<evidence type="ECO:0000256" key="1">
    <source>
        <dbReference type="SAM" id="MobiDB-lite"/>
    </source>
</evidence>
<dbReference type="AlphaFoldDB" id="A0A6C0B078"/>
<protein>
    <recommendedName>
        <fullName evidence="2">RING-type domain-containing protein</fullName>
    </recommendedName>
</protein>
<dbReference type="PROSITE" id="PS50089">
    <property type="entry name" value="ZF_RING_2"/>
    <property type="match status" value="1"/>
</dbReference>
<evidence type="ECO:0000313" key="3">
    <source>
        <dbReference type="EMBL" id="QHS85476.1"/>
    </source>
</evidence>
<dbReference type="InterPro" id="IPR001841">
    <property type="entry name" value="Znf_RING"/>
</dbReference>
<feature type="region of interest" description="Disordered" evidence="1">
    <location>
        <begin position="1"/>
        <end position="29"/>
    </location>
</feature>
<dbReference type="Gene3D" id="3.30.40.10">
    <property type="entry name" value="Zinc/RING finger domain, C3HC4 (zinc finger)"/>
    <property type="match status" value="1"/>
</dbReference>